<sequence>MGFSCPKYKFVKYLELEQCDGTFALMGGLHISQKPTGDFYVKTNAEPEFALLQKNSVFER</sequence>
<keyword evidence="2" id="KW-1185">Reference proteome</keyword>
<name>A0A653DIN4_CALMS</name>
<organism evidence="1 2">
    <name type="scientific">Callosobruchus maculatus</name>
    <name type="common">Southern cowpea weevil</name>
    <name type="synonym">Pulse bruchid</name>
    <dbReference type="NCBI Taxonomy" id="64391"/>
    <lineage>
        <taxon>Eukaryota</taxon>
        <taxon>Metazoa</taxon>
        <taxon>Ecdysozoa</taxon>
        <taxon>Arthropoda</taxon>
        <taxon>Hexapoda</taxon>
        <taxon>Insecta</taxon>
        <taxon>Pterygota</taxon>
        <taxon>Neoptera</taxon>
        <taxon>Endopterygota</taxon>
        <taxon>Coleoptera</taxon>
        <taxon>Polyphaga</taxon>
        <taxon>Cucujiformia</taxon>
        <taxon>Chrysomeloidea</taxon>
        <taxon>Chrysomelidae</taxon>
        <taxon>Bruchinae</taxon>
        <taxon>Bruchini</taxon>
        <taxon>Callosobruchus</taxon>
    </lineage>
</organism>
<dbReference type="EMBL" id="CAACVG010012180">
    <property type="protein sequence ID" value="VEN59849.1"/>
    <property type="molecule type" value="Genomic_DNA"/>
</dbReference>
<dbReference type="AlphaFoldDB" id="A0A653DIN4"/>
<evidence type="ECO:0000313" key="1">
    <source>
        <dbReference type="EMBL" id="VEN59849.1"/>
    </source>
</evidence>
<dbReference type="Proteomes" id="UP000410492">
    <property type="component" value="Unassembled WGS sequence"/>
</dbReference>
<accession>A0A653DIN4</accession>
<protein>
    <submittedName>
        <fullName evidence="1">Uncharacterized protein</fullName>
    </submittedName>
</protein>
<evidence type="ECO:0000313" key="2">
    <source>
        <dbReference type="Proteomes" id="UP000410492"/>
    </source>
</evidence>
<gene>
    <name evidence="1" type="ORF">CALMAC_LOCUS17721</name>
</gene>
<proteinExistence type="predicted"/>
<reference evidence="1 2" key="1">
    <citation type="submission" date="2019-01" db="EMBL/GenBank/DDBJ databases">
        <authorList>
            <person name="Sayadi A."/>
        </authorList>
    </citation>
    <scope>NUCLEOTIDE SEQUENCE [LARGE SCALE GENOMIC DNA]</scope>
</reference>